<dbReference type="InterPro" id="IPR036866">
    <property type="entry name" value="RibonucZ/Hydroxyglut_hydro"/>
</dbReference>
<dbReference type="CDD" id="cd07720">
    <property type="entry name" value="OPHC2-like_MBL-fold"/>
    <property type="match status" value="1"/>
</dbReference>
<evidence type="ECO:0000256" key="2">
    <source>
        <dbReference type="ARBA" id="ARBA00022723"/>
    </source>
</evidence>
<dbReference type="Proteomes" id="UP000283993">
    <property type="component" value="Unassembled WGS sequence"/>
</dbReference>
<dbReference type="SMART" id="SM00849">
    <property type="entry name" value="Lactamase_B"/>
    <property type="match status" value="1"/>
</dbReference>
<dbReference type="AlphaFoldDB" id="A0A423PN72"/>
<evidence type="ECO:0000256" key="3">
    <source>
        <dbReference type="ARBA" id="ARBA00022801"/>
    </source>
</evidence>
<accession>A0A423PN72</accession>
<evidence type="ECO:0000256" key="4">
    <source>
        <dbReference type="ARBA" id="ARBA00022833"/>
    </source>
</evidence>
<dbReference type="PANTHER" id="PTHR42978:SF6">
    <property type="entry name" value="QUORUM-QUENCHING LACTONASE YTNP-RELATED"/>
    <property type="match status" value="1"/>
</dbReference>
<name>A0A423PN72_9GAMM</name>
<keyword evidence="7" id="KW-1185">Reference proteome</keyword>
<keyword evidence="4" id="KW-0862">Zinc</keyword>
<dbReference type="GO" id="GO:0046872">
    <property type="term" value="F:metal ion binding"/>
    <property type="evidence" value="ECO:0007669"/>
    <property type="project" value="UniProtKB-KW"/>
</dbReference>
<dbReference type="PANTHER" id="PTHR42978">
    <property type="entry name" value="QUORUM-QUENCHING LACTONASE YTNP-RELATED-RELATED"/>
    <property type="match status" value="1"/>
</dbReference>
<dbReference type="InterPro" id="IPR051013">
    <property type="entry name" value="MBL_superfamily_lactonases"/>
</dbReference>
<sequence length="291" mass="31552">MPHGQPQTQSSNIHHLRVGDFVVTTIQDAYLQGGFGLISNLDEATVQDLHAASRRPTPPKITLNCYLVDTGDERILIDTGLGGLVGDEGARLGAGLDEMGLTPADIDRVILTHSHPDHLGGLIDGDDNPVFPQAEIFVPAGELDFWRGAVPDDPSDMLRNQFANAQRVFDACAANLRAIDDDAIMPGITRYPLPGHTPDHSGYRIESNGERLLIAADIVHLPQIQFPRPDAHVMFDTDPEQAVHSRQALFAEVAATGELIAGHHIDFPGIGHVVADGDGYRFLPHVWSPFV</sequence>
<evidence type="ECO:0000313" key="7">
    <source>
        <dbReference type="Proteomes" id="UP000283993"/>
    </source>
</evidence>
<evidence type="ECO:0000313" key="6">
    <source>
        <dbReference type="EMBL" id="ROO27053.1"/>
    </source>
</evidence>
<comment type="caution">
    <text evidence="6">The sequence shown here is derived from an EMBL/GenBank/DDBJ whole genome shotgun (WGS) entry which is preliminary data.</text>
</comment>
<proteinExistence type="inferred from homology"/>
<dbReference type="Gene3D" id="3.60.15.10">
    <property type="entry name" value="Ribonuclease Z/Hydroxyacylglutathione hydrolase-like"/>
    <property type="match status" value="1"/>
</dbReference>
<keyword evidence="3" id="KW-0378">Hydrolase</keyword>
<evidence type="ECO:0000256" key="1">
    <source>
        <dbReference type="ARBA" id="ARBA00007749"/>
    </source>
</evidence>
<feature type="domain" description="Metallo-beta-lactamase" evidence="5">
    <location>
        <begin position="62"/>
        <end position="263"/>
    </location>
</feature>
<reference evidence="6 7" key="1">
    <citation type="submission" date="2013-10" db="EMBL/GenBank/DDBJ databases">
        <title>Salinisphaera orenii MK-B5 Genome Sequencing.</title>
        <authorList>
            <person name="Lai Q."/>
            <person name="Li C."/>
            <person name="Shao Z."/>
        </authorList>
    </citation>
    <scope>NUCLEOTIDE SEQUENCE [LARGE SCALE GENOMIC DNA]</scope>
    <source>
        <strain evidence="6 7">MK-B5</strain>
    </source>
</reference>
<dbReference type="GO" id="GO:0016787">
    <property type="term" value="F:hydrolase activity"/>
    <property type="evidence" value="ECO:0007669"/>
    <property type="project" value="UniProtKB-KW"/>
</dbReference>
<dbReference type="InterPro" id="IPR001279">
    <property type="entry name" value="Metallo-B-lactamas"/>
</dbReference>
<dbReference type="Pfam" id="PF00753">
    <property type="entry name" value="Lactamase_B"/>
    <property type="match status" value="1"/>
</dbReference>
<gene>
    <name evidence="6" type="ORF">SAOR_09575</name>
</gene>
<comment type="similarity">
    <text evidence="1">Belongs to the metallo-beta-lactamase superfamily.</text>
</comment>
<dbReference type="SUPFAM" id="SSF56281">
    <property type="entry name" value="Metallo-hydrolase/oxidoreductase"/>
    <property type="match status" value="1"/>
</dbReference>
<evidence type="ECO:0000259" key="5">
    <source>
        <dbReference type="SMART" id="SM00849"/>
    </source>
</evidence>
<keyword evidence="2" id="KW-0479">Metal-binding</keyword>
<dbReference type="RefSeq" id="WP_123631232.1">
    <property type="nucleotide sequence ID" value="NZ_AYKH01000016.1"/>
</dbReference>
<protein>
    <submittedName>
        <fullName evidence="6">Beta-lactamase</fullName>
    </submittedName>
</protein>
<dbReference type="EMBL" id="AYKH01000016">
    <property type="protein sequence ID" value="ROO27053.1"/>
    <property type="molecule type" value="Genomic_DNA"/>
</dbReference>
<organism evidence="6 7">
    <name type="scientific">Salinisphaera orenii MK-B5</name>
    <dbReference type="NCBI Taxonomy" id="856730"/>
    <lineage>
        <taxon>Bacteria</taxon>
        <taxon>Pseudomonadati</taxon>
        <taxon>Pseudomonadota</taxon>
        <taxon>Gammaproteobacteria</taxon>
        <taxon>Salinisphaerales</taxon>
        <taxon>Salinisphaeraceae</taxon>
        <taxon>Salinisphaera</taxon>
    </lineage>
</organism>